<dbReference type="GO" id="GO:0016787">
    <property type="term" value="F:hydrolase activity"/>
    <property type="evidence" value="ECO:0007669"/>
    <property type="project" value="UniProtKB-KW"/>
</dbReference>
<evidence type="ECO:0000259" key="6">
    <source>
        <dbReference type="SMART" id="SM00797"/>
    </source>
</evidence>
<dbReference type="SMART" id="SM00797">
    <property type="entry name" value="AHS2"/>
    <property type="match status" value="1"/>
</dbReference>
<dbReference type="Pfam" id="PF02626">
    <property type="entry name" value="CT_A_B"/>
    <property type="match status" value="1"/>
</dbReference>
<evidence type="ECO:0000256" key="4">
    <source>
        <dbReference type="SAM" id="MobiDB-lite"/>
    </source>
</evidence>
<dbReference type="GO" id="GO:0005524">
    <property type="term" value="F:ATP binding"/>
    <property type="evidence" value="ECO:0007669"/>
    <property type="project" value="UniProtKB-KW"/>
</dbReference>
<dbReference type="GO" id="GO:0016829">
    <property type="term" value="F:lyase activity"/>
    <property type="evidence" value="ECO:0007669"/>
    <property type="project" value="UniProtKB-KW"/>
</dbReference>
<dbReference type="PANTHER" id="PTHR43309:SF3">
    <property type="entry name" value="5-OXOPROLINASE SUBUNIT C"/>
    <property type="match status" value="1"/>
</dbReference>
<dbReference type="Pfam" id="PF02682">
    <property type="entry name" value="CT_C_D"/>
    <property type="match status" value="1"/>
</dbReference>
<dbReference type="OrthoDB" id="9768696at2"/>
<dbReference type="PANTHER" id="PTHR43309">
    <property type="entry name" value="5-OXOPROLINASE SUBUNIT C"/>
    <property type="match status" value="1"/>
</dbReference>
<keyword evidence="1" id="KW-0547">Nucleotide-binding</keyword>
<dbReference type="InterPro" id="IPR029000">
    <property type="entry name" value="Cyclophilin-like_dom_sf"/>
</dbReference>
<reference evidence="7 8" key="1">
    <citation type="submission" date="2019-03" db="EMBL/GenBank/DDBJ databases">
        <title>Diversity of the mouse oral microbiome.</title>
        <authorList>
            <person name="Joseph S."/>
            <person name="Aduse-Opoku J."/>
            <person name="Curtis M."/>
            <person name="Wade W."/>
            <person name="Hashim A."/>
        </authorList>
    </citation>
    <scope>NUCLEOTIDE SEQUENCE [LARGE SCALE GENOMIC DNA]</scope>
    <source>
        <strain evidence="8">irhom_31</strain>
    </source>
</reference>
<feature type="domain" description="Carboxyltransferase" evidence="5">
    <location>
        <begin position="20"/>
        <end position="209"/>
    </location>
</feature>
<comment type="caution">
    <text evidence="7">The sequence shown here is derived from an EMBL/GenBank/DDBJ whole genome shotgun (WGS) entry which is preliminary data.</text>
</comment>
<dbReference type="InterPro" id="IPR003833">
    <property type="entry name" value="CT_C_D"/>
</dbReference>
<dbReference type="SMART" id="SM00796">
    <property type="entry name" value="AHS1"/>
    <property type="match status" value="1"/>
</dbReference>
<dbReference type="Gene3D" id="3.30.1360.40">
    <property type="match status" value="1"/>
</dbReference>
<feature type="compositionally biased region" description="Low complexity" evidence="4">
    <location>
        <begin position="228"/>
        <end position="244"/>
    </location>
</feature>
<dbReference type="STRING" id="85336.A7979_05015"/>
<evidence type="ECO:0000256" key="3">
    <source>
        <dbReference type="ARBA" id="ARBA00022840"/>
    </source>
</evidence>
<dbReference type="AlphaFoldDB" id="A0A4Y9F2I7"/>
<keyword evidence="3" id="KW-0067">ATP-binding</keyword>
<dbReference type="SUPFAM" id="SSF160467">
    <property type="entry name" value="PH0987 N-terminal domain-like"/>
    <property type="match status" value="1"/>
</dbReference>
<evidence type="ECO:0000313" key="8">
    <source>
        <dbReference type="Proteomes" id="UP000297951"/>
    </source>
</evidence>
<evidence type="ECO:0000256" key="1">
    <source>
        <dbReference type="ARBA" id="ARBA00022741"/>
    </source>
</evidence>
<dbReference type="RefSeq" id="WP_135013100.1">
    <property type="nucleotide sequence ID" value="NZ_JADGLK010000028.1"/>
</dbReference>
<feature type="non-terminal residue" evidence="7">
    <location>
        <position position="588"/>
    </location>
</feature>
<dbReference type="SUPFAM" id="SSF50891">
    <property type="entry name" value="Cyclophilin-like"/>
    <property type="match status" value="2"/>
</dbReference>
<accession>A0A4Y9F2I7</accession>
<keyword evidence="2" id="KW-0378">Hydrolase</keyword>
<feature type="domain" description="Carboxyltransferase" evidence="6">
    <location>
        <begin position="285"/>
        <end position="586"/>
    </location>
</feature>
<dbReference type="InterPro" id="IPR052708">
    <property type="entry name" value="PxpC"/>
</dbReference>
<sequence length="588" mass="61078">MTTAHTPSGRTPSRQAATIYTVKPFGLLAVMVDCRTLENALHLHGHLQQHPASGQTELVPAAQTVLVRFETAQQAADFLAEPNLPQASGDVRTHGRTVTIPVVYDGQDLTDVATHLGISEQAVIYAHTTGHWSVAFAGFAPGFFYLHRHDNMLDVPRRPTPRTSVPAGAVGLAGDFSGIYPRTSPGGWQLIGRTNAPLWDLTQNPPALLEPGMQVQFEAVRELITAGQAGVQDAPAPAQQPRAGSRPVSSGQTDGPTPAPSEVLEVKSPGLLTLFQDSGRAGLTHWGVSPSGPADREAAAEANRLVGNCAGATVLENLAGGLKITALADAELALTGADTPAQITEGANGQAANPGQGAAQATDTPLAVRPYAPFALKPGQTLTLGAPARGVRTYLAVRGGFAARTEAASASRDTLAGLGPKPLAAGERLSLASLPVAVVADPAPVLPLPKLGRVLEVRALPGPRDDWFTPESLSRFAEVTWEVSQSSDRIGVRLLLADTPADGGAGTQPTNLQPADILTRAVTRELPSEGMVAGAVQVPPSGEPVVFLADHPVTGGYPVIATVHPADLRLLAQAPPGTRLRFTPLTPP</sequence>
<gene>
    <name evidence="7" type="ORF">E4U03_08405</name>
</gene>
<dbReference type="InterPro" id="IPR003778">
    <property type="entry name" value="CT_A_B"/>
</dbReference>
<keyword evidence="7" id="KW-0456">Lyase</keyword>
<organism evidence="7 8">
    <name type="scientific">Rothia nasimurium</name>
    <dbReference type="NCBI Taxonomy" id="85336"/>
    <lineage>
        <taxon>Bacteria</taxon>
        <taxon>Bacillati</taxon>
        <taxon>Actinomycetota</taxon>
        <taxon>Actinomycetes</taxon>
        <taxon>Micrococcales</taxon>
        <taxon>Micrococcaceae</taxon>
        <taxon>Rothia</taxon>
    </lineage>
</organism>
<dbReference type="EMBL" id="SPQC01000028">
    <property type="protein sequence ID" value="TFU21727.1"/>
    <property type="molecule type" value="Genomic_DNA"/>
</dbReference>
<dbReference type="Gene3D" id="2.40.100.10">
    <property type="entry name" value="Cyclophilin-like"/>
    <property type="match status" value="2"/>
</dbReference>
<evidence type="ECO:0000259" key="5">
    <source>
        <dbReference type="SMART" id="SM00796"/>
    </source>
</evidence>
<dbReference type="Proteomes" id="UP000297951">
    <property type="component" value="Unassembled WGS sequence"/>
</dbReference>
<proteinExistence type="predicted"/>
<name>A0A4Y9F2I7_9MICC</name>
<evidence type="ECO:0000313" key="7">
    <source>
        <dbReference type="EMBL" id="TFU21727.1"/>
    </source>
</evidence>
<protein>
    <submittedName>
        <fullName evidence="7">5-oxoprolinase/urea amidolyase family protein</fullName>
    </submittedName>
</protein>
<feature type="region of interest" description="Disordered" evidence="4">
    <location>
        <begin position="228"/>
        <end position="263"/>
    </location>
</feature>
<evidence type="ECO:0000256" key="2">
    <source>
        <dbReference type="ARBA" id="ARBA00022801"/>
    </source>
</evidence>